<evidence type="ECO:0000259" key="11">
    <source>
        <dbReference type="PROSITE" id="PS50157"/>
    </source>
</evidence>
<keyword evidence="8" id="KW-0804">Transcription</keyword>
<evidence type="ECO:0000256" key="8">
    <source>
        <dbReference type="ARBA" id="ARBA00023163"/>
    </source>
</evidence>
<keyword evidence="9" id="KW-0539">Nucleus</keyword>
<dbReference type="PANTHER" id="PTHR24394:SF48">
    <property type="entry name" value="ZINC FINGER PROTEIN 771"/>
    <property type="match status" value="1"/>
</dbReference>
<evidence type="ECO:0000256" key="7">
    <source>
        <dbReference type="ARBA" id="ARBA00023125"/>
    </source>
</evidence>
<name>A0A9D4RCZ5_DREPO</name>
<dbReference type="EMBL" id="JAIWYP010000002">
    <property type="protein sequence ID" value="KAH3863866.1"/>
    <property type="molecule type" value="Genomic_DNA"/>
</dbReference>
<keyword evidence="6" id="KW-0805">Transcription regulation</keyword>
<dbReference type="SMART" id="SM00355">
    <property type="entry name" value="ZnF_C2H2"/>
    <property type="match status" value="2"/>
</dbReference>
<dbReference type="GO" id="GO:0045944">
    <property type="term" value="P:positive regulation of transcription by RNA polymerase II"/>
    <property type="evidence" value="ECO:0007669"/>
    <property type="project" value="UniProtKB-ARBA"/>
</dbReference>
<comment type="caution">
    <text evidence="12">The sequence shown here is derived from an EMBL/GenBank/DDBJ whole genome shotgun (WGS) entry which is preliminary data.</text>
</comment>
<dbReference type="FunFam" id="3.30.160.60:FF:001498">
    <property type="entry name" value="Zinc finger protein 404"/>
    <property type="match status" value="1"/>
</dbReference>
<dbReference type="PROSITE" id="PS00028">
    <property type="entry name" value="ZINC_FINGER_C2H2_1"/>
    <property type="match status" value="1"/>
</dbReference>
<evidence type="ECO:0000256" key="1">
    <source>
        <dbReference type="ARBA" id="ARBA00004123"/>
    </source>
</evidence>
<keyword evidence="4 10" id="KW-0863">Zinc-finger</keyword>
<evidence type="ECO:0000256" key="2">
    <source>
        <dbReference type="ARBA" id="ARBA00022723"/>
    </source>
</evidence>
<organism evidence="12 13">
    <name type="scientific">Dreissena polymorpha</name>
    <name type="common">Zebra mussel</name>
    <name type="synonym">Mytilus polymorpha</name>
    <dbReference type="NCBI Taxonomy" id="45954"/>
    <lineage>
        <taxon>Eukaryota</taxon>
        <taxon>Metazoa</taxon>
        <taxon>Spiralia</taxon>
        <taxon>Lophotrochozoa</taxon>
        <taxon>Mollusca</taxon>
        <taxon>Bivalvia</taxon>
        <taxon>Autobranchia</taxon>
        <taxon>Heteroconchia</taxon>
        <taxon>Euheterodonta</taxon>
        <taxon>Imparidentia</taxon>
        <taxon>Neoheterodontei</taxon>
        <taxon>Myida</taxon>
        <taxon>Dreissenoidea</taxon>
        <taxon>Dreissenidae</taxon>
        <taxon>Dreissena</taxon>
    </lineage>
</organism>
<feature type="domain" description="C2H2-type" evidence="11">
    <location>
        <begin position="42"/>
        <end position="72"/>
    </location>
</feature>
<keyword evidence="2" id="KW-0479">Metal-binding</keyword>
<evidence type="ECO:0000256" key="5">
    <source>
        <dbReference type="ARBA" id="ARBA00022833"/>
    </source>
</evidence>
<accession>A0A9D4RCZ5</accession>
<keyword evidence="5" id="KW-0862">Zinc</keyword>
<keyword evidence="3" id="KW-0677">Repeat</keyword>
<dbReference type="Proteomes" id="UP000828390">
    <property type="component" value="Unassembled WGS sequence"/>
</dbReference>
<evidence type="ECO:0000256" key="10">
    <source>
        <dbReference type="PROSITE-ProRule" id="PRU00042"/>
    </source>
</evidence>
<keyword evidence="13" id="KW-1185">Reference proteome</keyword>
<dbReference type="GO" id="GO:0000981">
    <property type="term" value="F:DNA-binding transcription factor activity, RNA polymerase II-specific"/>
    <property type="evidence" value="ECO:0007669"/>
    <property type="project" value="TreeGrafter"/>
</dbReference>
<gene>
    <name evidence="12" type="ORF">DPMN_026870</name>
</gene>
<evidence type="ECO:0000256" key="9">
    <source>
        <dbReference type="ARBA" id="ARBA00023242"/>
    </source>
</evidence>
<dbReference type="PROSITE" id="PS50157">
    <property type="entry name" value="ZINC_FINGER_C2H2_2"/>
    <property type="match status" value="2"/>
</dbReference>
<evidence type="ECO:0000256" key="3">
    <source>
        <dbReference type="ARBA" id="ARBA00022737"/>
    </source>
</evidence>
<dbReference type="GO" id="GO:0005634">
    <property type="term" value="C:nucleus"/>
    <property type="evidence" value="ECO:0007669"/>
    <property type="project" value="UniProtKB-SubCell"/>
</dbReference>
<dbReference type="InterPro" id="IPR013087">
    <property type="entry name" value="Znf_C2H2_type"/>
</dbReference>
<evidence type="ECO:0000256" key="4">
    <source>
        <dbReference type="ARBA" id="ARBA00022771"/>
    </source>
</evidence>
<dbReference type="Pfam" id="PF00096">
    <property type="entry name" value="zf-C2H2"/>
    <property type="match status" value="2"/>
</dbReference>
<feature type="domain" description="C2H2-type" evidence="11">
    <location>
        <begin position="14"/>
        <end position="41"/>
    </location>
</feature>
<dbReference type="InterPro" id="IPR036236">
    <property type="entry name" value="Znf_C2H2_sf"/>
</dbReference>
<protein>
    <recommendedName>
        <fullName evidence="11">C2H2-type domain-containing protein</fullName>
    </recommendedName>
</protein>
<evidence type="ECO:0000313" key="13">
    <source>
        <dbReference type="Proteomes" id="UP000828390"/>
    </source>
</evidence>
<reference evidence="12" key="2">
    <citation type="submission" date="2020-11" db="EMBL/GenBank/DDBJ databases">
        <authorList>
            <person name="McCartney M.A."/>
            <person name="Auch B."/>
            <person name="Kono T."/>
            <person name="Mallez S."/>
            <person name="Becker A."/>
            <person name="Gohl D.M."/>
            <person name="Silverstein K.A.T."/>
            <person name="Koren S."/>
            <person name="Bechman K.B."/>
            <person name="Herman A."/>
            <person name="Abrahante J.E."/>
            <person name="Garbe J."/>
        </authorList>
    </citation>
    <scope>NUCLEOTIDE SEQUENCE</scope>
    <source>
        <strain evidence="12">Duluth1</strain>
        <tissue evidence="12">Whole animal</tissue>
    </source>
</reference>
<evidence type="ECO:0000313" key="12">
    <source>
        <dbReference type="EMBL" id="KAH3863866.1"/>
    </source>
</evidence>
<dbReference type="SUPFAM" id="SSF57667">
    <property type="entry name" value="beta-beta-alpha zinc fingers"/>
    <property type="match status" value="1"/>
</dbReference>
<keyword evidence="7" id="KW-0238">DNA-binding</keyword>
<dbReference type="AlphaFoldDB" id="A0A9D4RCZ5"/>
<sequence>MKVHLRTHSDIMPYECNFCHRRFREKGSVIRHTRMHTGERPFSCQYCGKRFAEHGTLNRHLRAKGKHTAAALQVNILTCSVL</sequence>
<dbReference type="FunFam" id="3.30.160.60:FF:001557">
    <property type="entry name" value="Transcription factor E4F1"/>
    <property type="match status" value="1"/>
</dbReference>
<dbReference type="PANTHER" id="PTHR24394">
    <property type="entry name" value="ZINC FINGER PROTEIN"/>
    <property type="match status" value="1"/>
</dbReference>
<dbReference type="GO" id="GO:0003677">
    <property type="term" value="F:DNA binding"/>
    <property type="evidence" value="ECO:0007669"/>
    <property type="project" value="UniProtKB-KW"/>
</dbReference>
<comment type="subcellular location">
    <subcellularLocation>
        <location evidence="1">Nucleus</location>
    </subcellularLocation>
</comment>
<dbReference type="GO" id="GO:0008270">
    <property type="term" value="F:zinc ion binding"/>
    <property type="evidence" value="ECO:0007669"/>
    <property type="project" value="UniProtKB-KW"/>
</dbReference>
<evidence type="ECO:0000256" key="6">
    <source>
        <dbReference type="ARBA" id="ARBA00023015"/>
    </source>
</evidence>
<dbReference type="Gene3D" id="3.30.160.60">
    <property type="entry name" value="Classic Zinc Finger"/>
    <property type="match status" value="2"/>
</dbReference>
<reference evidence="12" key="1">
    <citation type="journal article" date="2019" name="bioRxiv">
        <title>The Genome of the Zebra Mussel, Dreissena polymorpha: A Resource for Invasive Species Research.</title>
        <authorList>
            <person name="McCartney M.A."/>
            <person name="Auch B."/>
            <person name="Kono T."/>
            <person name="Mallez S."/>
            <person name="Zhang Y."/>
            <person name="Obille A."/>
            <person name="Becker A."/>
            <person name="Abrahante J.E."/>
            <person name="Garbe J."/>
            <person name="Badalamenti J.P."/>
            <person name="Herman A."/>
            <person name="Mangelson H."/>
            <person name="Liachko I."/>
            <person name="Sullivan S."/>
            <person name="Sone E.D."/>
            <person name="Koren S."/>
            <person name="Silverstein K.A.T."/>
            <person name="Beckman K.B."/>
            <person name="Gohl D.M."/>
        </authorList>
    </citation>
    <scope>NUCLEOTIDE SEQUENCE</scope>
    <source>
        <strain evidence="12">Duluth1</strain>
        <tissue evidence="12">Whole animal</tissue>
    </source>
</reference>
<proteinExistence type="predicted"/>